<comment type="caution">
    <text evidence="1">The sequence shown here is derived from an EMBL/GenBank/DDBJ whole genome shotgun (WGS) entry which is preliminary data.</text>
</comment>
<proteinExistence type="predicted"/>
<dbReference type="Proteomes" id="UP000748991">
    <property type="component" value="Unassembled WGS sequence"/>
</dbReference>
<protein>
    <submittedName>
        <fullName evidence="1">Uncharacterized protein</fullName>
    </submittedName>
</protein>
<evidence type="ECO:0000313" key="2">
    <source>
        <dbReference type="Proteomes" id="UP000748991"/>
    </source>
</evidence>
<sequence>MVSKEFIKFTDKDTGENIYIRKSDIVIVAPLTEDILHKNDFNYTDRYDKETIFTGIQTQYGIVHVKEKPDEVMDRIFG</sequence>
<evidence type="ECO:0000313" key="1">
    <source>
        <dbReference type="EMBL" id="MBS6535658.1"/>
    </source>
</evidence>
<dbReference type="AlphaFoldDB" id="A0A943SP49"/>
<dbReference type="RefSeq" id="WP_278638336.1">
    <property type="nucleotide sequence ID" value="NZ_JAGZZP010000016.1"/>
</dbReference>
<gene>
    <name evidence="1" type="ORF">KH327_07485</name>
</gene>
<organism evidence="1 2">
    <name type="scientific">Peptoniphilus harei</name>
    <dbReference type="NCBI Taxonomy" id="54005"/>
    <lineage>
        <taxon>Bacteria</taxon>
        <taxon>Bacillati</taxon>
        <taxon>Bacillota</taxon>
        <taxon>Tissierellia</taxon>
        <taxon>Tissierellales</taxon>
        <taxon>Peptoniphilaceae</taxon>
        <taxon>Peptoniphilus</taxon>
    </lineage>
</organism>
<dbReference type="EMBL" id="JAGZZP010000016">
    <property type="protein sequence ID" value="MBS6535658.1"/>
    <property type="molecule type" value="Genomic_DNA"/>
</dbReference>
<accession>A0A943SP49</accession>
<reference evidence="1" key="1">
    <citation type="submission" date="2021-02" db="EMBL/GenBank/DDBJ databases">
        <title>Infant gut strain persistence is associated with maternal origin, phylogeny, and functional potential including surface adhesion and iron acquisition.</title>
        <authorList>
            <person name="Lou Y.C."/>
        </authorList>
    </citation>
    <scope>NUCLEOTIDE SEQUENCE</scope>
    <source>
        <strain evidence="1">L3_060_052G1_dasL3_060_052G1_concoct_1</strain>
    </source>
</reference>
<name>A0A943SP49_9FIRM</name>